<sequence>MAEIIEIVKEVKNKKFVSIAETDREENREKLDNILSQRLEEASENYREIMNLSNENRGVGKNKAYTHEQIEEAMSKWKHENIAEAGRSKETPNELLKVKDTIQSATRYVLDQRIVRRDDISKTLEAMGQHFYDEAWFHKNILIRSRKEEDFDPFFSSIKIKDYIINHTSLKQHRVILKALPPRKLRSSILKFLLSYSELLVSHYGNQMSDLEKISMNKILNDLIDGKTLHNKIWESAFSGAVSDFNHYNSRMIYHLILYHAYGFNNPDDVSNIITISERMRDFKYALCIQQRILNFYRSKRFMGYGLKITSPYKNYIDEISRMRLENNRSKTTVVDNFNQLKIKVSEVGFQESVLAKNLAEWQRSVERARWWVLMHLNEEKTDFYVVETSKHSDNNIQWEKSEIIRLTKLYNKIYFWSADYSLESSISNWLKEIKNEIFEAKKKTLSQKIYSSLFSD</sequence>
<reference evidence="1" key="1">
    <citation type="submission" date="2022-06" db="EMBL/GenBank/DDBJ databases">
        <authorList>
            <consortium name="SYNGENTA / RWTH Aachen University"/>
        </authorList>
    </citation>
    <scope>NUCLEOTIDE SEQUENCE</scope>
</reference>
<evidence type="ECO:0000313" key="1">
    <source>
        <dbReference type="EMBL" id="CAH7670091.1"/>
    </source>
</evidence>
<protein>
    <submittedName>
        <fullName evidence="1">Expressed protein</fullName>
    </submittedName>
</protein>
<dbReference type="AlphaFoldDB" id="A0AAV0ANZ7"/>
<comment type="caution">
    <text evidence="1">The sequence shown here is derived from an EMBL/GenBank/DDBJ whole genome shotgun (WGS) entry which is preliminary data.</text>
</comment>
<organism evidence="1 2">
    <name type="scientific">Phakopsora pachyrhizi</name>
    <name type="common">Asian soybean rust disease fungus</name>
    <dbReference type="NCBI Taxonomy" id="170000"/>
    <lineage>
        <taxon>Eukaryota</taxon>
        <taxon>Fungi</taxon>
        <taxon>Dikarya</taxon>
        <taxon>Basidiomycota</taxon>
        <taxon>Pucciniomycotina</taxon>
        <taxon>Pucciniomycetes</taxon>
        <taxon>Pucciniales</taxon>
        <taxon>Phakopsoraceae</taxon>
        <taxon>Phakopsora</taxon>
    </lineage>
</organism>
<accession>A0AAV0ANZ7</accession>
<name>A0AAV0ANZ7_PHAPC</name>
<proteinExistence type="predicted"/>
<dbReference type="Proteomes" id="UP001153365">
    <property type="component" value="Unassembled WGS sequence"/>
</dbReference>
<keyword evidence="2" id="KW-1185">Reference proteome</keyword>
<gene>
    <name evidence="1" type="ORF">PPACK8108_LOCUS4778</name>
</gene>
<dbReference type="EMBL" id="CALTRL010000930">
    <property type="protein sequence ID" value="CAH7670091.1"/>
    <property type="molecule type" value="Genomic_DNA"/>
</dbReference>
<evidence type="ECO:0000313" key="2">
    <source>
        <dbReference type="Proteomes" id="UP001153365"/>
    </source>
</evidence>